<keyword evidence="1" id="KW-0472">Membrane</keyword>
<reference evidence="2 3" key="1">
    <citation type="journal article" date="2011" name="Genome Res.">
        <title>Phylogeny-wide analysis of social amoeba genomes highlights ancient origins for complex intercellular communication.</title>
        <authorList>
            <person name="Heidel A.J."/>
            <person name="Lawal H.M."/>
            <person name="Felder M."/>
            <person name="Schilde C."/>
            <person name="Helps N.R."/>
            <person name="Tunggal B."/>
            <person name="Rivero F."/>
            <person name="John U."/>
            <person name="Schleicher M."/>
            <person name="Eichinger L."/>
            <person name="Platzer M."/>
            <person name="Noegel A.A."/>
            <person name="Schaap P."/>
            <person name="Gloeckner G."/>
        </authorList>
    </citation>
    <scope>NUCLEOTIDE SEQUENCE [LARGE SCALE GENOMIC DNA]</scope>
    <source>
        <strain evidence="3">ATCC 26659 / Pp 5 / PN500</strain>
    </source>
</reference>
<dbReference type="EMBL" id="ADBJ01000038">
    <property type="protein sequence ID" value="EFA78290.1"/>
    <property type="molecule type" value="Genomic_DNA"/>
</dbReference>
<dbReference type="InParanoid" id="D3BK60"/>
<keyword evidence="3" id="KW-1185">Reference proteome</keyword>
<dbReference type="Proteomes" id="UP000001396">
    <property type="component" value="Unassembled WGS sequence"/>
</dbReference>
<dbReference type="GeneID" id="31364417"/>
<protein>
    <submittedName>
        <fullName evidence="2">Uncharacterized protein</fullName>
    </submittedName>
</protein>
<evidence type="ECO:0000256" key="1">
    <source>
        <dbReference type="SAM" id="Phobius"/>
    </source>
</evidence>
<dbReference type="AlphaFoldDB" id="D3BK60"/>
<organism evidence="2 3">
    <name type="scientific">Heterostelium pallidum (strain ATCC 26659 / Pp 5 / PN500)</name>
    <name type="common">Cellular slime mold</name>
    <name type="synonym">Polysphondylium pallidum</name>
    <dbReference type="NCBI Taxonomy" id="670386"/>
    <lineage>
        <taxon>Eukaryota</taxon>
        <taxon>Amoebozoa</taxon>
        <taxon>Evosea</taxon>
        <taxon>Eumycetozoa</taxon>
        <taxon>Dictyostelia</taxon>
        <taxon>Acytosteliales</taxon>
        <taxon>Acytosteliaceae</taxon>
        <taxon>Heterostelium</taxon>
    </lineage>
</organism>
<gene>
    <name evidence="2" type="ORF">PPL_08941</name>
</gene>
<evidence type="ECO:0000313" key="2">
    <source>
        <dbReference type="EMBL" id="EFA78290.1"/>
    </source>
</evidence>
<feature type="transmembrane region" description="Helical" evidence="1">
    <location>
        <begin position="111"/>
        <end position="131"/>
    </location>
</feature>
<sequence length="138" mass="15003">MKINSRIRHSSENEKRMAVAIAPPDSGVVADVDPAMECLIEVIDERVCILVFASDIQRLVVVEQAVVARLIVESDGAVVARGVGACRTGIGWCRFGRSAVVKRNFQMKSDVCLLVVVVVGDGCCLVFLYFLHLSKLIA</sequence>
<name>D3BK60_HETP5</name>
<evidence type="ECO:0000313" key="3">
    <source>
        <dbReference type="Proteomes" id="UP000001396"/>
    </source>
</evidence>
<dbReference type="RefSeq" id="XP_020430415.1">
    <property type="nucleotide sequence ID" value="XM_020579740.1"/>
</dbReference>
<keyword evidence="1" id="KW-1133">Transmembrane helix</keyword>
<accession>D3BK60</accession>
<proteinExistence type="predicted"/>
<comment type="caution">
    <text evidence="2">The sequence shown here is derived from an EMBL/GenBank/DDBJ whole genome shotgun (WGS) entry which is preliminary data.</text>
</comment>
<keyword evidence="1" id="KW-0812">Transmembrane</keyword>